<evidence type="ECO:0000256" key="1">
    <source>
        <dbReference type="ARBA" id="ARBA00000900"/>
    </source>
</evidence>
<proteinExistence type="predicted"/>
<evidence type="ECO:0000256" key="7">
    <source>
        <dbReference type="ARBA" id="ARBA00022771"/>
    </source>
</evidence>
<evidence type="ECO:0000256" key="10">
    <source>
        <dbReference type="ARBA" id="ARBA00023136"/>
    </source>
</evidence>
<gene>
    <name evidence="14" type="ORF">OSTLU_26544</name>
</gene>
<dbReference type="STRING" id="436017.A4S4V7"/>
<dbReference type="InterPro" id="IPR013083">
    <property type="entry name" value="Znf_RING/FYVE/PHD"/>
</dbReference>
<feature type="region of interest" description="Disordered" evidence="12">
    <location>
        <begin position="1"/>
        <end position="65"/>
    </location>
</feature>
<evidence type="ECO:0000313" key="14">
    <source>
        <dbReference type="EMBL" id="ABO98796.1"/>
    </source>
</evidence>
<evidence type="ECO:0000256" key="12">
    <source>
        <dbReference type="SAM" id="MobiDB-lite"/>
    </source>
</evidence>
<dbReference type="EC" id="2.3.2.27" evidence="4"/>
<reference evidence="14 15" key="1">
    <citation type="journal article" date="2007" name="Proc. Natl. Acad. Sci. U.S.A.">
        <title>The tiny eukaryote Ostreococcus provides genomic insights into the paradox of plankton speciation.</title>
        <authorList>
            <person name="Palenik B."/>
            <person name="Grimwood J."/>
            <person name="Aerts A."/>
            <person name="Rouze P."/>
            <person name="Salamov A."/>
            <person name="Putnam N."/>
            <person name="Dupont C."/>
            <person name="Jorgensen R."/>
            <person name="Derelle E."/>
            <person name="Rombauts S."/>
            <person name="Zhou K."/>
            <person name="Otillar R."/>
            <person name="Merchant S.S."/>
            <person name="Podell S."/>
            <person name="Gaasterland T."/>
            <person name="Napoli C."/>
            <person name="Gendler K."/>
            <person name="Manuell A."/>
            <person name="Tai V."/>
            <person name="Vallon O."/>
            <person name="Piganeau G."/>
            <person name="Jancek S."/>
            <person name="Heijde M."/>
            <person name="Jabbari K."/>
            <person name="Bowler C."/>
            <person name="Lohr M."/>
            <person name="Robbens S."/>
            <person name="Werner G."/>
            <person name="Dubchak I."/>
            <person name="Pazour G.J."/>
            <person name="Ren Q."/>
            <person name="Paulsen I."/>
            <person name="Delwiche C."/>
            <person name="Schmutz J."/>
            <person name="Rokhsar D."/>
            <person name="Van de Peer Y."/>
            <person name="Moreau H."/>
            <person name="Grigoriev I.V."/>
        </authorList>
    </citation>
    <scope>NUCLEOTIDE SEQUENCE [LARGE SCALE GENOMIC DNA]</scope>
    <source>
        <strain evidence="14 15">CCE9901</strain>
    </source>
</reference>
<evidence type="ECO:0000313" key="15">
    <source>
        <dbReference type="Proteomes" id="UP000001568"/>
    </source>
</evidence>
<dbReference type="Pfam" id="PF00097">
    <property type="entry name" value="zf-C3HC4"/>
    <property type="match status" value="1"/>
</dbReference>
<dbReference type="GeneID" id="5004513"/>
<protein>
    <recommendedName>
        <fullName evidence="4">RING-type E3 ubiquitin transferase</fullName>
        <ecNumber evidence="4">2.3.2.27</ecNumber>
    </recommendedName>
</protein>
<dbReference type="OrthoDB" id="6270329at2759"/>
<dbReference type="PANTHER" id="PTHR12313">
    <property type="entry name" value="E3 UBIQUITIN-PROTEIN LIGASE RNF5-RELATED"/>
    <property type="match status" value="1"/>
</dbReference>
<dbReference type="EMBL" id="CP000591">
    <property type="protein sequence ID" value="ABO98796.1"/>
    <property type="molecule type" value="Genomic_DNA"/>
</dbReference>
<comment type="subcellular location">
    <subcellularLocation>
        <location evidence="2">Endomembrane system</location>
    </subcellularLocation>
</comment>
<dbReference type="PROSITE" id="PS50089">
    <property type="entry name" value="ZF_RING_2"/>
    <property type="match status" value="1"/>
</dbReference>
<evidence type="ECO:0000256" key="4">
    <source>
        <dbReference type="ARBA" id="ARBA00012483"/>
    </source>
</evidence>
<accession>A4S4V7</accession>
<evidence type="ECO:0000256" key="3">
    <source>
        <dbReference type="ARBA" id="ARBA00004906"/>
    </source>
</evidence>
<keyword evidence="8" id="KW-0833">Ubl conjugation pathway</keyword>
<evidence type="ECO:0000259" key="13">
    <source>
        <dbReference type="PROSITE" id="PS50089"/>
    </source>
</evidence>
<comment type="pathway">
    <text evidence="3">Protein modification; protein ubiquitination.</text>
</comment>
<dbReference type="KEGG" id="olu:OSTLU_26544"/>
<dbReference type="eggNOG" id="KOG0823">
    <property type="taxonomic scope" value="Eukaryota"/>
</dbReference>
<feature type="compositionally biased region" description="Low complexity" evidence="12">
    <location>
        <begin position="1"/>
        <end position="18"/>
    </location>
</feature>
<keyword evidence="6" id="KW-0479">Metal-binding</keyword>
<dbReference type="SUPFAM" id="SSF57850">
    <property type="entry name" value="RING/U-box"/>
    <property type="match status" value="1"/>
</dbReference>
<dbReference type="GO" id="GO:0016567">
    <property type="term" value="P:protein ubiquitination"/>
    <property type="evidence" value="ECO:0007669"/>
    <property type="project" value="UniProtKB-UniPathway"/>
</dbReference>
<dbReference type="InterPro" id="IPR017907">
    <property type="entry name" value="Znf_RING_CS"/>
</dbReference>
<sequence length="192" mass="20078">MDADASATTSGRATTSARGRGRGDGATTTRDAGEDEGARRRSAGAVRRTSRASFDSDVARGDGEGGTKEKFECNVCFEVAREPVVTPCGHLYCWRCINTWLSVGDNVACPVCKGEMTKDMLIPLYGFGANTARGGAKREGGGAPPLESAAGLATLLGLRSSDELSTEQASQLLLSRYLLAIGTLVIVCLLVI</sequence>
<name>A4S4V7_OSTLU</name>
<keyword evidence="9" id="KW-0862">Zinc</keyword>
<dbReference type="Proteomes" id="UP000001568">
    <property type="component" value="Chromosome 11"/>
</dbReference>
<evidence type="ECO:0000256" key="5">
    <source>
        <dbReference type="ARBA" id="ARBA00022679"/>
    </source>
</evidence>
<keyword evidence="10" id="KW-0472">Membrane</keyword>
<evidence type="ECO:0000256" key="11">
    <source>
        <dbReference type="PROSITE-ProRule" id="PRU00175"/>
    </source>
</evidence>
<dbReference type="InterPro" id="IPR001841">
    <property type="entry name" value="Znf_RING"/>
</dbReference>
<dbReference type="GO" id="GO:0005783">
    <property type="term" value="C:endoplasmic reticulum"/>
    <property type="evidence" value="ECO:0007669"/>
    <property type="project" value="InterPro"/>
</dbReference>
<dbReference type="InterPro" id="IPR045103">
    <property type="entry name" value="RNF5/RNF185-like"/>
</dbReference>
<keyword evidence="15" id="KW-1185">Reference proteome</keyword>
<comment type="catalytic activity">
    <reaction evidence="1">
        <text>S-ubiquitinyl-[E2 ubiquitin-conjugating enzyme]-L-cysteine + [acceptor protein]-L-lysine = [E2 ubiquitin-conjugating enzyme]-L-cysteine + N(6)-ubiquitinyl-[acceptor protein]-L-lysine.</text>
        <dbReference type="EC" id="2.3.2.27"/>
    </reaction>
</comment>
<feature type="compositionally biased region" description="Low complexity" evidence="12">
    <location>
        <begin position="43"/>
        <end position="53"/>
    </location>
</feature>
<evidence type="ECO:0000256" key="8">
    <source>
        <dbReference type="ARBA" id="ARBA00022786"/>
    </source>
</evidence>
<keyword evidence="7 11" id="KW-0863">Zinc-finger</keyword>
<dbReference type="PROSITE" id="PS00518">
    <property type="entry name" value="ZF_RING_1"/>
    <property type="match status" value="1"/>
</dbReference>
<organism evidence="14 15">
    <name type="scientific">Ostreococcus lucimarinus (strain CCE9901)</name>
    <dbReference type="NCBI Taxonomy" id="436017"/>
    <lineage>
        <taxon>Eukaryota</taxon>
        <taxon>Viridiplantae</taxon>
        <taxon>Chlorophyta</taxon>
        <taxon>Mamiellophyceae</taxon>
        <taxon>Mamiellales</taxon>
        <taxon>Bathycoccaceae</taxon>
        <taxon>Ostreococcus</taxon>
    </lineage>
</organism>
<dbReference type="Gene3D" id="3.30.40.10">
    <property type="entry name" value="Zinc/RING finger domain, C3HC4 (zinc finger)"/>
    <property type="match status" value="1"/>
</dbReference>
<evidence type="ECO:0000256" key="2">
    <source>
        <dbReference type="ARBA" id="ARBA00004308"/>
    </source>
</evidence>
<dbReference type="CDD" id="cd16534">
    <property type="entry name" value="RING-HC_RNF5-like"/>
    <property type="match status" value="1"/>
</dbReference>
<dbReference type="GO" id="GO:0006511">
    <property type="term" value="P:ubiquitin-dependent protein catabolic process"/>
    <property type="evidence" value="ECO:0007669"/>
    <property type="project" value="InterPro"/>
</dbReference>
<dbReference type="AlphaFoldDB" id="A4S4V7"/>
<dbReference type="UniPathway" id="UPA00143"/>
<dbReference type="RefSeq" id="XP_001420503.1">
    <property type="nucleotide sequence ID" value="XM_001420466.1"/>
</dbReference>
<dbReference type="SMART" id="SM00184">
    <property type="entry name" value="RING"/>
    <property type="match status" value="1"/>
</dbReference>
<dbReference type="Gramene" id="ABO98796">
    <property type="protein sequence ID" value="ABO98796"/>
    <property type="gene ID" value="OSTLU_26544"/>
</dbReference>
<evidence type="ECO:0000256" key="6">
    <source>
        <dbReference type="ARBA" id="ARBA00022723"/>
    </source>
</evidence>
<feature type="domain" description="RING-type" evidence="13">
    <location>
        <begin position="73"/>
        <end position="113"/>
    </location>
</feature>
<keyword evidence="5" id="KW-0808">Transferase</keyword>
<dbReference type="HOGENOM" id="CLU_1417290_0_0_1"/>
<dbReference type="GO" id="GO:0061630">
    <property type="term" value="F:ubiquitin protein ligase activity"/>
    <property type="evidence" value="ECO:0007669"/>
    <property type="project" value="UniProtKB-EC"/>
</dbReference>
<dbReference type="GO" id="GO:0008270">
    <property type="term" value="F:zinc ion binding"/>
    <property type="evidence" value="ECO:0007669"/>
    <property type="project" value="UniProtKB-KW"/>
</dbReference>
<evidence type="ECO:0000256" key="9">
    <source>
        <dbReference type="ARBA" id="ARBA00022833"/>
    </source>
</evidence>
<dbReference type="InterPro" id="IPR018957">
    <property type="entry name" value="Znf_C3HC4_RING-type"/>
</dbReference>